<keyword evidence="6 9" id="KW-0663">Pyridoxal phosphate</keyword>
<dbReference type="PIRSF" id="PIRSF000521">
    <property type="entry name" value="Transaminase_4ab_Lys_Orn"/>
    <property type="match status" value="1"/>
</dbReference>
<evidence type="ECO:0000256" key="5">
    <source>
        <dbReference type="ARBA" id="ARBA00022679"/>
    </source>
</evidence>
<dbReference type="PANTHER" id="PTHR43206">
    <property type="entry name" value="AMINOTRANSFERASE"/>
    <property type="match status" value="1"/>
</dbReference>
<dbReference type="SUPFAM" id="SSF53383">
    <property type="entry name" value="PLP-dependent transferases"/>
    <property type="match status" value="1"/>
</dbReference>
<keyword evidence="11" id="KW-1185">Reference proteome</keyword>
<name>A0A6M1SVV8_9BACT</name>
<dbReference type="Gene3D" id="3.40.640.10">
    <property type="entry name" value="Type I PLP-dependent aspartate aminotransferase-like (Major domain)"/>
    <property type="match status" value="1"/>
</dbReference>
<dbReference type="GO" id="GO:0030170">
    <property type="term" value="F:pyridoxal phosphate binding"/>
    <property type="evidence" value="ECO:0007669"/>
    <property type="project" value="InterPro"/>
</dbReference>
<evidence type="ECO:0000313" key="10">
    <source>
        <dbReference type="EMBL" id="NGP77032.1"/>
    </source>
</evidence>
<dbReference type="InterPro" id="IPR017657">
    <property type="entry name" value="L-lysine_6-transaminase"/>
</dbReference>
<evidence type="ECO:0000256" key="8">
    <source>
        <dbReference type="ARBA" id="ARBA00050040"/>
    </source>
</evidence>
<evidence type="ECO:0000256" key="4">
    <source>
        <dbReference type="ARBA" id="ARBA00022576"/>
    </source>
</evidence>
<organism evidence="10 11">
    <name type="scientific">Halalkalibaculum roseum</name>
    <dbReference type="NCBI Taxonomy" id="2709311"/>
    <lineage>
        <taxon>Bacteria</taxon>
        <taxon>Pseudomonadati</taxon>
        <taxon>Balneolota</taxon>
        <taxon>Balneolia</taxon>
        <taxon>Balneolales</taxon>
        <taxon>Balneolaceae</taxon>
        <taxon>Halalkalibaculum</taxon>
    </lineage>
</organism>
<dbReference type="Proteomes" id="UP000473278">
    <property type="component" value="Unassembled WGS sequence"/>
</dbReference>
<keyword evidence="4 10" id="KW-0032">Aminotransferase</keyword>
<dbReference type="InterPro" id="IPR005814">
    <property type="entry name" value="Aminotrans_3"/>
</dbReference>
<comment type="cofactor">
    <cofactor evidence="1">
        <name>pyridoxal 5'-phosphate</name>
        <dbReference type="ChEBI" id="CHEBI:597326"/>
    </cofactor>
</comment>
<dbReference type="GO" id="GO:0045484">
    <property type="term" value="F:L-lysine 6-transaminase activity"/>
    <property type="evidence" value="ECO:0007669"/>
    <property type="project" value="UniProtKB-EC"/>
</dbReference>
<dbReference type="Pfam" id="PF00202">
    <property type="entry name" value="Aminotran_3"/>
    <property type="match status" value="1"/>
</dbReference>
<dbReference type="GO" id="GO:0009450">
    <property type="term" value="P:gamma-aminobutyric acid catabolic process"/>
    <property type="evidence" value="ECO:0007669"/>
    <property type="project" value="TreeGrafter"/>
</dbReference>
<reference evidence="10 11" key="1">
    <citation type="submission" date="2020-02" db="EMBL/GenBank/DDBJ databases">
        <title>Balneolaceae bacterium YR4-1, complete genome.</title>
        <authorList>
            <person name="Li Y."/>
            <person name="Wu S."/>
        </authorList>
    </citation>
    <scope>NUCLEOTIDE SEQUENCE [LARGE SCALE GENOMIC DNA]</scope>
    <source>
        <strain evidence="10 11">YR4-1</strain>
    </source>
</reference>
<evidence type="ECO:0000313" key="11">
    <source>
        <dbReference type="Proteomes" id="UP000473278"/>
    </source>
</evidence>
<evidence type="ECO:0000256" key="2">
    <source>
        <dbReference type="ARBA" id="ARBA00008954"/>
    </source>
</evidence>
<keyword evidence="5 10" id="KW-0808">Transferase</keyword>
<comment type="caution">
    <text evidence="10">The sequence shown here is derived from an EMBL/GenBank/DDBJ whole genome shotgun (WGS) entry which is preliminary data.</text>
</comment>
<accession>A0A6M1SVV8</accession>
<dbReference type="AlphaFoldDB" id="A0A6M1SVV8"/>
<dbReference type="GO" id="GO:0017000">
    <property type="term" value="P:antibiotic biosynthetic process"/>
    <property type="evidence" value="ECO:0007669"/>
    <property type="project" value="InterPro"/>
</dbReference>
<dbReference type="EMBL" id="JAALLT010000003">
    <property type="protein sequence ID" value="NGP77032.1"/>
    <property type="molecule type" value="Genomic_DNA"/>
</dbReference>
<dbReference type="Gene3D" id="3.90.1150.10">
    <property type="entry name" value="Aspartate Aminotransferase, domain 1"/>
    <property type="match status" value="1"/>
</dbReference>
<protein>
    <recommendedName>
        <fullName evidence="8">L-lysine-epsilon aminotransferase</fullName>
        <ecNumber evidence="3">2.6.1.36</ecNumber>
    </recommendedName>
    <alternativeName>
        <fullName evidence="7">Lysine 6-aminotransferase</fullName>
    </alternativeName>
</protein>
<dbReference type="EC" id="2.6.1.36" evidence="3"/>
<proteinExistence type="inferred from homology"/>
<sequence>MSTNTKVNPKEVHSILDKHILTDGLDMVLDLEKSEGVYLYDSRGEKRYLDFFTFFASNPLGMNHPRLSNDEFIRKIGKAAVNKPSNSDVYTEAMAEFVDNFDRIGIPDYMPYAFFISGGALAVENALKVAFDWKVQKNFEKGYRQEKGHKVLHLEKAFHGRSGYTLSLTNTLPNKTKYFPKFDWPRIVNPVMKFPATDEHVRQAVDLEGKAIAQAERYFEMYKDEIACIILEPIQGEGGDNHFRLEFHQALRDLADKHEALLIYDEVQTGVGLTGKFWAHEHYVKPDILAFGKKAQVCGILSNDRVDDIETNCFHVSSRINSTWGGNLVDMVRFGRILEVIEEEKLVENAAEVGSYLQDKLSELAEEFEHFSNPRGKGLFCAIDLPNGHARDAVKKQCIENQLMILACGERTIRFRPPLNVKKEHVDEAISIMQKSYKEAAGKCPALTSNSYTLPNGNSGS</sequence>
<evidence type="ECO:0000256" key="7">
    <source>
        <dbReference type="ARBA" id="ARBA00030921"/>
    </source>
</evidence>
<comment type="similarity">
    <text evidence="2 9">Belongs to the class-III pyridoxal-phosphate-dependent aminotransferase family.</text>
</comment>
<evidence type="ECO:0000256" key="9">
    <source>
        <dbReference type="RuleBase" id="RU003560"/>
    </source>
</evidence>
<dbReference type="PANTHER" id="PTHR43206:SF2">
    <property type="entry name" value="4-AMINOBUTYRATE AMINOTRANSFERASE GABT"/>
    <property type="match status" value="1"/>
</dbReference>
<evidence type="ECO:0000256" key="6">
    <source>
        <dbReference type="ARBA" id="ARBA00022898"/>
    </source>
</evidence>
<dbReference type="InterPro" id="IPR015424">
    <property type="entry name" value="PyrdxlP-dep_Trfase"/>
</dbReference>
<dbReference type="InterPro" id="IPR015422">
    <property type="entry name" value="PyrdxlP-dep_Trfase_small"/>
</dbReference>
<dbReference type="InterPro" id="IPR015421">
    <property type="entry name" value="PyrdxlP-dep_Trfase_major"/>
</dbReference>
<evidence type="ECO:0000256" key="3">
    <source>
        <dbReference type="ARBA" id="ARBA00013071"/>
    </source>
</evidence>
<evidence type="ECO:0000256" key="1">
    <source>
        <dbReference type="ARBA" id="ARBA00001933"/>
    </source>
</evidence>
<dbReference type="RefSeq" id="WP_165142006.1">
    <property type="nucleotide sequence ID" value="NZ_JAALLT010000003.1"/>
</dbReference>
<dbReference type="NCBIfam" id="TIGR03251">
    <property type="entry name" value="LAT_fam"/>
    <property type="match status" value="1"/>
</dbReference>
<dbReference type="CDD" id="cd00610">
    <property type="entry name" value="OAT_like"/>
    <property type="match status" value="1"/>
</dbReference>
<gene>
    <name evidence="10" type="ORF">G3570_10340</name>
</gene>